<feature type="transmembrane region" description="Helical" evidence="1">
    <location>
        <begin position="238"/>
        <end position="255"/>
    </location>
</feature>
<keyword evidence="1" id="KW-1133">Transmembrane helix</keyword>
<keyword evidence="1" id="KW-0812">Transmembrane</keyword>
<feature type="transmembrane region" description="Helical" evidence="1">
    <location>
        <begin position="43"/>
        <end position="64"/>
    </location>
</feature>
<keyword evidence="4" id="KW-1185">Reference proteome</keyword>
<feature type="transmembrane region" description="Helical" evidence="1">
    <location>
        <begin position="133"/>
        <end position="156"/>
    </location>
</feature>
<keyword evidence="1" id="KW-0472">Membrane</keyword>
<comment type="caution">
    <text evidence="3">The sequence shown here is derived from an EMBL/GenBank/DDBJ whole genome shotgun (WGS) entry which is preliminary data.</text>
</comment>
<name>A0ABW9H0T2_9FIRM</name>
<feature type="transmembrane region" description="Helical" evidence="1">
    <location>
        <begin position="7"/>
        <end position="31"/>
    </location>
</feature>
<sequence>MIRKQTAYLALAIGLYLFNQLTMTLFFGPLAPYADRICSDPNFIGVLSSVFQILVYTPLFFFLFKGQTDGLASVHQPRAMLSPHQVFLIALGLSGLTGVWLALVENHLVAFPAIKKSFAVFMKAMEGGSDDSLVLGLLYSTLLAALMEELLFRGLIHNSLKAFSRSPAFAIIATGILFGIWHALLVQSIYAVLGGLIFSYIYERTGRLSVTMAIHFINNFISSMVPELAKVFPPADQVYEGLTLAAIPFLFYYLVKIRPARQTRPSS</sequence>
<dbReference type="PANTHER" id="PTHR43592">
    <property type="entry name" value="CAAX AMINO TERMINAL PROTEASE"/>
    <property type="match status" value="1"/>
</dbReference>
<proteinExistence type="predicted"/>
<dbReference type="Proteomes" id="UP001631949">
    <property type="component" value="Unassembled WGS sequence"/>
</dbReference>
<accession>A0ABW9H0T2</accession>
<evidence type="ECO:0000259" key="2">
    <source>
        <dbReference type="Pfam" id="PF02517"/>
    </source>
</evidence>
<gene>
    <name evidence="3" type="ORF">ACKQTC_06550</name>
</gene>
<evidence type="ECO:0000313" key="4">
    <source>
        <dbReference type="Proteomes" id="UP001631949"/>
    </source>
</evidence>
<dbReference type="EMBL" id="JBJUVG010000008">
    <property type="protein sequence ID" value="MFM9414022.1"/>
    <property type="molecule type" value="Genomic_DNA"/>
</dbReference>
<feature type="domain" description="CAAX prenyl protease 2/Lysostaphin resistance protein A-like" evidence="2">
    <location>
        <begin position="133"/>
        <end position="221"/>
    </location>
</feature>
<feature type="transmembrane region" description="Helical" evidence="1">
    <location>
        <begin position="85"/>
        <end position="103"/>
    </location>
</feature>
<feature type="transmembrane region" description="Helical" evidence="1">
    <location>
        <begin position="168"/>
        <end position="201"/>
    </location>
</feature>
<organism evidence="3 4">
    <name type="scientific">Peptococcus simiae</name>
    <dbReference type="NCBI Taxonomy" id="1643805"/>
    <lineage>
        <taxon>Bacteria</taxon>
        <taxon>Bacillati</taxon>
        <taxon>Bacillota</taxon>
        <taxon>Clostridia</taxon>
        <taxon>Eubacteriales</taxon>
        <taxon>Peptococcaceae</taxon>
        <taxon>Peptococcus</taxon>
    </lineage>
</organism>
<dbReference type="Pfam" id="PF02517">
    <property type="entry name" value="Rce1-like"/>
    <property type="match status" value="1"/>
</dbReference>
<evidence type="ECO:0000313" key="3">
    <source>
        <dbReference type="EMBL" id="MFM9414022.1"/>
    </source>
</evidence>
<dbReference type="InterPro" id="IPR003675">
    <property type="entry name" value="Rce1/LyrA-like_dom"/>
</dbReference>
<reference evidence="3 4" key="1">
    <citation type="journal article" date="2016" name="Int. J. Syst. Evol. Microbiol.">
        <title>Peptococcus simiae sp. nov., isolated from rhesus macaque faeces and emended description of the genus Peptococcus.</title>
        <authorList>
            <person name="Shkoporov A.N."/>
            <person name="Efimov B.A."/>
            <person name="Kondova I."/>
            <person name="Ouwerling B."/>
            <person name="Chaplin A.V."/>
            <person name="Shcherbakova V.A."/>
            <person name="Langermans J.A.M."/>
        </authorList>
    </citation>
    <scope>NUCLEOTIDE SEQUENCE [LARGE SCALE GENOMIC DNA]</scope>
    <source>
        <strain evidence="3 4">M108</strain>
    </source>
</reference>
<evidence type="ECO:0000256" key="1">
    <source>
        <dbReference type="SAM" id="Phobius"/>
    </source>
</evidence>
<dbReference type="PANTHER" id="PTHR43592:SF15">
    <property type="entry name" value="CAAX AMINO TERMINAL PROTEASE FAMILY PROTEIN"/>
    <property type="match status" value="1"/>
</dbReference>
<dbReference type="RefSeq" id="WP_408977635.1">
    <property type="nucleotide sequence ID" value="NZ_JBJUVG010000008.1"/>
</dbReference>
<protein>
    <submittedName>
        <fullName evidence="3">Lysostaphin resistance A-like protein</fullName>
    </submittedName>
</protein>